<accession>A0A5C3M014</accession>
<keyword evidence="2" id="KW-1185">Reference proteome</keyword>
<evidence type="ECO:0000313" key="1">
    <source>
        <dbReference type="EMBL" id="TFK38315.1"/>
    </source>
</evidence>
<sequence length="130" mass="14702">MVNDLTVKMWGIFDETGMFLTLCHHGFLLVIADIDIGGSYDIGCKFGTMLSRSDLGQCVQELQYKALIGVFHGHVHNCICQLSHLATYVKGMELENLEGCEWFFSKFNALASSTQYASPFHQQQRIVEYI</sequence>
<dbReference type="AlphaFoldDB" id="A0A5C3M014"/>
<evidence type="ECO:0000313" key="2">
    <source>
        <dbReference type="Proteomes" id="UP000308652"/>
    </source>
</evidence>
<dbReference type="STRING" id="68775.A0A5C3M014"/>
<dbReference type="EMBL" id="ML213604">
    <property type="protein sequence ID" value="TFK38315.1"/>
    <property type="molecule type" value="Genomic_DNA"/>
</dbReference>
<dbReference type="OrthoDB" id="3251205at2759"/>
<dbReference type="Proteomes" id="UP000308652">
    <property type="component" value="Unassembled WGS sequence"/>
</dbReference>
<protein>
    <submittedName>
        <fullName evidence="1">Uncharacterized protein</fullName>
    </submittedName>
</protein>
<dbReference type="Pfam" id="PF18758">
    <property type="entry name" value="KDZ"/>
    <property type="match status" value="1"/>
</dbReference>
<name>A0A5C3M014_9AGAR</name>
<reference evidence="1 2" key="1">
    <citation type="journal article" date="2019" name="Nat. Ecol. Evol.">
        <title>Megaphylogeny resolves global patterns of mushroom evolution.</title>
        <authorList>
            <person name="Varga T."/>
            <person name="Krizsan K."/>
            <person name="Foldi C."/>
            <person name="Dima B."/>
            <person name="Sanchez-Garcia M."/>
            <person name="Sanchez-Ramirez S."/>
            <person name="Szollosi G.J."/>
            <person name="Szarkandi J.G."/>
            <person name="Papp V."/>
            <person name="Albert L."/>
            <person name="Andreopoulos W."/>
            <person name="Angelini C."/>
            <person name="Antonin V."/>
            <person name="Barry K.W."/>
            <person name="Bougher N.L."/>
            <person name="Buchanan P."/>
            <person name="Buyck B."/>
            <person name="Bense V."/>
            <person name="Catcheside P."/>
            <person name="Chovatia M."/>
            <person name="Cooper J."/>
            <person name="Damon W."/>
            <person name="Desjardin D."/>
            <person name="Finy P."/>
            <person name="Geml J."/>
            <person name="Haridas S."/>
            <person name="Hughes K."/>
            <person name="Justo A."/>
            <person name="Karasinski D."/>
            <person name="Kautmanova I."/>
            <person name="Kiss B."/>
            <person name="Kocsube S."/>
            <person name="Kotiranta H."/>
            <person name="LaButti K.M."/>
            <person name="Lechner B.E."/>
            <person name="Liimatainen K."/>
            <person name="Lipzen A."/>
            <person name="Lukacs Z."/>
            <person name="Mihaltcheva S."/>
            <person name="Morgado L.N."/>
            <person name="Niskanen T."/>
            <person name="Noordeloos M.E."/>
            <person name="Ohm R.A."/>
            <person name="Ortiz-Santana B."/>
            <person name="Ovrebo C."/>
            <person name="Racz N."/>
            <person name="Riley R."/>
            <person name="Savchenko A."/>
            <person name="Shiryaev A."/>
            <person name="Soop K."/>
            <person name="Spirin V."/>
            <person name="Szebenyi C."/>
            <person name="Tomsovsky M."/>
            <person name="Tulloss R.E."/>
            <person name="Uehling J."/>
            <person name="Grigoriev I.V."/>
            <person name="Vagvolgyi C."/>
            <person name="Papp T."/>
            <person name="Martin F.M."/>
            <person name="Miettinen O."/>
            <person name="Hibbett D.S."/>
            <person name="Nagy L.G."/>
        </authorList>
    </citation>
    <scope>NUCLEOTIDE SEQUENCE [LARGE SCALE GENOMIC DNA]</scope>
    <source>
        <strain evidence="1 2">CBS 166.37</strain>
    </source>
</reference>
<dbReference type="InterPro" id="IPR040521">
    <property type="entry name" value="KDZ"/>
</dbReference>
<proteinExistence type="predicted"/>
<gene>
    <name evidence="1" type="ORF">BDQ12DRAFT_698856</name>
</gene>
<organism evidence="1 2">
    <name type="scientific">Crucibulum laeve</name>
    <dbReference type="NCBI Taxonomy" id="68775"/>
    <lineage>
        <taxon>Eukaryota</taxon>
        <taxon>Fungi</taxon>
        <taxon>Dikarya</taxon>
        <taxon>Basidiomycota</taxon>
        <taxon>Agaricomycotina</taxon>
        <taxon>Agaricomycetes</taxon>
        <taxon>Agaricomycetidae</taxon>
        <taxon>Agaricales</taxon>
        <taxon>Agaricineae</taxon>
        <taxon>Nidulariaceae</taxon>
        <taxon>Crucibulum</taxon>
    </lineage>
</organism>